<protein>
    <submittedName>
        <fullName evidence="4">N-acetylmuramoyl-L-alanine amidase</fullName>
    </submittedName>
</protein>
<dbReference type="RefSeq" id="WP_092265105.1">
    <property type="nucleotide sequence ID" value="NZ_FNZA01000014.1"/>
</dbReference>
<dbReference type="OrthoDB" id="53128at2"/>
<reference evidence="5" key="1">
    <citation type="submission" date="2016-10" db="EMBL/GenBank/DDBJ databases">
        <authorList>
            <person name="Varghese N."/>
            <person name="Submissions S."/>
        </authorList>
    </citation>
    <scope>NUCLEOTIDE SEQUENCE [LARGE SCALE GENOMIC DNA]</scope>
    <source>
        <strain evidence="5">CGMCC 1.10218</strain>
    </source>
</reference>
<dbReference type="InterPro" id="IPR013783">
    <property type="entry name" value="Ig-like_fold"/>
</dbReference>
<name>A0A1H7B2F9_9DEIO</name>
<dbReference type="EMBL" id="FNZA01000014">
    <property type="protein sequence ID" value="SEJ67575.1"/>
    <property type="molecule type" value="Genomic_DNA"/>
</dbReference>
<dbReference type="InterPro" id="IPR050695">
    <property type="entry name" value="N-acetylmuramoyl_amidase_3"/>
</dbReference>
<dbReference type="GO" id="GO:0008745">
    <property type="term" value="F:N-acetylmuramoyl-L-alanine amidase activity"/>
    <property type="evidence" value="ECO:0007669"/>
    <property type="project" value="InterPro"/>
</dbReference>
<organism evidence="4 5">
    <name type="scientific">Deinococcus reticulitermitis</name>
    <dbReference type="NCBI Taxonomy" id="856736"/>
    <lineage>
        <taxon>Bacteria</taxon>
        <taxon>Thermotogati</taxon>
        <taxon>Deinococcota</taxon>
        <taxon>Deinococci</taxon>
        <taxon>Deinococcales</taxon>
        <taxon>Deinococcaceae</taxon>
        <taxon>Deinococcus</taxon>
    </lineage>
</organism>
<dbReference type="Pfam" id="PF01520">
    <property type="entry name" value="Amidase_3"/>
    <property type="match status" value="1"/>
</dbReference>
<dbReference type="SUPFAM" id="SSF53187">
    <property type="entry name" value="Zn-dependent exopeptidases"/>
    <property type="match status" value="1"/>
</dbReference>
<dbReference type="InterPro" id="IPR002508">
    <property type="entry name" value="MurNAc-LAA_cat"/>
</dbReference>
<dbReference type="PANTHER" id="PTHR30404:SF0">
    <property type="entry name" value="N-ACETYLMURAMOYL-L-ALANINE AMIDASE AMIC"/>
    <property type="match status" value="1"/>
</dbReference>
<evidence type="ECO:0000313" key="5">
    <source>
        <dbReference type="Proteomes" id="UP000199223"/>
    </source>
</evidence>
<accession>A0A1H7B2F9</accession>
<evidence type="ECO:0000256" key="2">
    <source>
        <dbReference type="SAM" id="SignalP"/>
    </source>
</evidence>
<dbReference type="Proteomes" id="UP000199223">
    <property type="component" value="Unassembled WGS sequence"/>
</dbReference>
<sequence>MLRRRLTHALLAGLLLGGAQAAPRVFVAYPPDGHRVAHDHVILEGSVTPGAGLTVSGQRAEVQPDGLYTLWWPLEPGLNTLTLVATQGGQSGRAVVRVTRTVPSPLPAAPTAIRAGSVQPRAHLEFWDLEGDSPAERTLRVAFEGSPGGRATFRVAGGPPQPMSEGPSGTYSAGWTVPTQARLNEAAIVVALSGRDGQSVQATAPGRLSTTHLSSGVLSLLSPGRLNPGLLGSGPRTATQNPATVRGLGVNEARFVLTTLGGAPLLYPREGTTFSAAGRQGDDLRVRLAPGLSALVTAQQVTLGPGPVPPVLAGPLSLDAPETAAAGELRLRMALGGARPPFTLTQTQGGRRLELTLYGLGNAPTLPAAPLTDALLAGVKVDTPSPGVSRVTLDLASRQAWGFHAAYEGPDLVLSVRRPPTLDPAQPLAGRVIVLDPGHGGSNSGGAGLLGIREKGLTLPVALRAAALLRERGAAVTLTRERDEDVGLTERALIAETLGADLLVSLHHNALPDGKDPRGVRGPEVYFTHPQAEALAASLLGRLRTGLPELGVGAGLKPGADLALTRPSTQPSVLVEMAYLTDAGNVRLMHSPAGQERLAQAIADGISDFYAAQVAPVSRFQ</sequence>
<dbReference type="STRING" id="856736.SAMN04488058_11413"/>
<keyword evidence="5" id="KW-1185">Reference proteome</keyword>
<dbReference type="PANTHER" id="PTHR30404">
    <property type="entry name" value="N-ACETYLMURAMOYL-L-ALANINE AMIDASE"/>
    <property type="match status" value="1"/>
</dbReference>
<feature type="signal peptide" evidence="2">
    <location>
        <begin position="1"/>
        <end position="21"/>
    </location>
</feature>
<feature type="domain" description="MurNAc-LAA" evidence="3">
    <location>
        <begin position="492"/>
        <end position="607"/>
    </location>
</feature>
<dbReference type="SMART" id="SM00646">
    <property type="entry name" value="Ami_3"/>
    <property type="match status" value="1"/>
</dbReference>
<gene>
    <name evidence="4" type="ORF">SAMN04488058_11413</name>
</gene>
<evidence type="ECO:0000259" key="3">
    <source>
        <dbReference type="SMART" id="SM00646"/>
    </source>
</evidence>
<evidence type="ECO:0000256" key="1">
    <source>
        <dbReference type="ARBA" id="ARBA00022801"/>
    </source>
</evidence>
<dbReference type="CDD" id="cd02696">
    <property type="entry name" value="MurNAc-LAA"/>
    <property type="match status" value="1"/>
</dbReference>
<keyword evidence="2" id="KW-0732">Signal</keyword>
<feature type="chain" id="PRO_5011502641" evidence="2">
    <location>
        <begin position="22"/>
        <end position="621"/>
    </location>
</feature>
<dbReference type="AlphaFoldDB" id="A0A1H7B2F9"/>
<dbReference type="Gene3D" id="2.60.40.10">
    <property type="entry name" value="Immunoglobulins"/>
    <property type="match status" value="1"/>
</dbReference>
<evidence type="ECO:0000313" key="4">
    <source>
        <dbReference type="EMBL" id="SEJ67575.1"/>
    </source>
</evidence>
<keyword evidence="1" id="KW-0378">Hydrolase</keyword>
<dbReference type="GO" id="GO:0030288">
    <property type="term" value="C:outer membrane-bounded periplasmic space"/>
    <property type="evidence" value="ECO:0007669"/>
    <property type="project" value="TreeGrafter"/>
</dbReference>
<dbReference type="GO" id="GO:0009253">
    <property type="term" value="P:peptidoglycan catabolic process"/>
    <property type="evidence" value="ECO:0007669"/>
    <property type="project" value="InterPro"/>
</dbReference>
<proteinExistence type="predicted"/>
<dbReference type="Gene3D" id="3.40.630.40">
    <property type="entry name" value="Zn-dependent exopeptidases"/>
    <property type="match status" value="1"/>
</dbReference>